<feature type="region of interest" description="Disordered" evidence="1">
    <location>
        <begin position="262"/>
        <end position="298"/>
    </location>
</feature>
<proteinExistence type="predicted"/>
<dbReference type="RefSeq" id="WP_369228909.1">
    <property type="nucleotide sequence ID" value="NZ_CP163435.1"/>
</dbReference>
<feature type="transmembrane region" description="Helical" evidence="2">
    <location>
        <begin position="184"/>
        <end position="201"/>
    </location>
</feature>
<protein>
    <recommendedName>
        <fullName evidence="4">DUF4231 domain-containing protein</fullName>
    </recommendedName>
</protein>
<accession>A0AB39NYZ3</accession>
<evidence type="ECO:0000256" key="2">
    <source>
        <dbReference type="SAM" id="Phobius"/>
    </source>
</evidence>
<dbReference type="EMBL" id="CP163435">
    <property type="protein sequence ID" value="XDQ23309.1"/>
    <property type="molecule type" value="Genomic_DNA"/>
</dbReference>
<keyword evidence="2" id="KW-0472">Membrane</keyword>
<evidence type="ECO:0000256" key="1">
    <source>
        <dbReference type="SAM" id="MobiDB-lite"/>
    </source>
</evidence>
<keyword evidence="2" id="KW-0812">Transmembrane</keyword>
<gene>
    <name evidence="3" type="ORF">AB5J56_00585</name>
</gene>
<sequence length="298" mass="33068">MAHDLDSPYASPAEEAAAVDQDTNSSDVVFSDGVKISLGVAAFMLTLGAAYGVSAAVGTRVDHMLSQFRFSEPLPWWAWPVTAGVLSFFIAAAAWAGLLWWKEKQKEAERERRIVESAADRLREKMSLPSLVNFNQVLLDQYHGIATDQATKAYRSSRRAMNVGIVILVVAFFAGWRYNTQGDRVFLGSVAAVGAAFTAYLSRTYMKTYERALQQLNQYFNQPVLNGYFLTAERIAESLPTGRKEEVLERIVDDVLESGKEMHRNATGVNSTKATAPKPRLRRRAAQPAAQLPEQQTQ</sequence>
<organism evidence="3">
    <name type="scientific">Streptomyces sp. R21</name>
    <dbReference type="NCBI Taxonomy" id="3238627"/>
    <lineage>
        <taxon>Bacteria</taxon>
        <taxon>Bacillati</taxon>
        <taxon>Actinomycetota</taxon>
        <taxon>Actinomycetes</taxon>
        <taxon>Kitasatosporales</taxon>
        <taxon>Streptomycetaceae</taxon>
        <taxon>Streptomyces</taxon>
    </lineage>
</organism>
<keyword evidence="2" id="KW-1133">Transmembrane helix</keyword>
<feature type="transmembrane region" description="Helical" evidence="2">
    <location>
        <begin position="160"/>
        <end position="178"/>
    </location>
</feature>
<feature type="transmembrane region" description="Helical" evidence="2">
    <location>
        <begin position="36"/>
        <end position="57"/>
    </location>
</feature>
<dbReference type="AlphaFoldDB" id="A0AB39NYZ3"/>
<feature type="transmembrane region" description="Helical" evidence="2">
    <location>
        <begin position="77"/>
        <end position="101"/>
    </location>
</feature>
<name>A0AB39NYZ3_9ACTN</name>
<feature type="compositionally biased region" description="Low complexity" evidence="1">
    <location>
        <begin position="286"/>
        <end position="298"/>
    </location>
</feature>
<feature type="compositionally biased region" description="Low complexity" evidence="1">
    <location>
        <begin position="7"/>
        <end position="18"/>
    </location>
</feature>
<feature type="region of interest" description="Disordered" evidence="1">
    <location>
        <begin position="1"/>
        <end position="20"/>
    </location>
</feature>
<reference evidence="3" key="1">
    <citation type="submission" date="2024-07" db="EMBL/GenBank/DDBJ databases">
        <authorList>
            <person name="Yu S.T."/>
        </authorList>
    </citation>
    <scope>NUCLEOTIDE SEQUENCE</scope>
    <source>
        <strain evidence="3">R21</strain>
    </source>
</reference>
<evidence type="ECO:0000313" key="3">
    <source>
        <dbReference type="EMBL" id="XDQ23309.1"/>
    </source>
</evidence>
<evidence type="ECO:0008006" key="4">
    <source>
        <dbReference type="Google" id="ProtNLM"/>
    </source>
</evidence>